<feature type="domain" description="Integrase catalytic" evidence="1">
    <location>
        <begin position="1"/>
        <end position="150"/>
    </location>
</feature>
<name>A0ABR0PH11_GOSAR</name>
<dbReference type="PANTHER" id="PTHR35046">
    <property type="entry name" value="ZINC KNUCKLE (CCHC-TYPE) FAMILY PROTEIN"/>
    <property type="match status" value="1"/>
</dbReference>
<reference evidence="2 3" key="1">
    <citation type="submission" date="2023-03" db="EMBL/GenBank/DDBJ databases">
        <title>WGS of Gossypium arboreum.</title>
        <authorList>
            <person name="Yu D."/>
        </authorList>
    </citation>
    <scope>NUCLEOTIDE SEQUENCE [LARGE SCALE GENOMIC DNA]</scope>
    <source>
        <tissue evidence="2">Leaf</tissue>
    </source>
</reference>
<comment type="caution">
    <text evidence="2">The sequence shown here is derived from an EMBL/GenBank/DDBJ whole genome shotgun (WGS) entry which is preliminary data.</text>
</comment>
<organism evidence="2 3">
    <name type="scientific">Gossypium arboreum</name>
    <name type="common">Tree cotton</name>
    <name type="synonym">Gossypium nanking</name>
    <dbReference type="NCBI Taxonomy" id="29729"/>
    <lineage>
        <taxon>Eukaryota</taxon>
        <taxon>Viridiplantae</taxon>
        <taxon>Streptophyta</taxon>
        <taxon>Embryophyta</taxon>
        <taxon>Tracheophyta</taxon>
        <taxon>Spermatophyta</taxon>
        <taxon>Magnoliopsida</taxon>
        <taxon>eudicotyledons</taxon>
        <taxon>Gunneridae</taxon>
        <taxon>Pentapetalae</taxon>
        <taxon>rosids</taxon>
        <taxon>malvids</taxon>
        <taxon>Malvales</taxon>
        <taxon>Malvaceae</taxon>
        <taxon>Malvoideae</taxon>
        <taxon>Gossypium</taxon>
    </lineage>
</organism>
<sequence length="152" mass="17764">MDFVEDLPKVKGKSVLMVVVDILLKYAHFLPLSHPFTAISIATIFFSEVFRLHGFPESIVSNSDKVFLSLFWKELFRQNDSKLAFSSTYHPQSDGQTEVVNRTIEMYLRCLFSDRPQQWIDWVPWAEYCYNTSYHTALRGTPFQLVYGRDPL</sequence>
<gene>
    <name evidence="2" type="ORF">PVK06_025507</name>
</gene>
<dbReference type="PROSITE" id="PS50994">
    <property type="entry name" value="INTEGRASE"/>
    <property type="match status" value="1"/>
</dbReference>
<keyword evidence="3" id="KW-1185">Reference proteome</keyword>
<dbReference type="InterPro" id="IPR012337">
    <property type="entry name" value="RNaseH-like_sf"/>
</dbReference>
<dbReference type="EMBL" id="JARKNE010000007">
    <property type="protein sequence ID" value="KAK5820460.1"/>
    <property type="molecule type" value="Genomic_DNA"/>
</dbReference>
<dbReference type="InterPro" id="IPR001584">
    <property type="entry name" value="Integrase_cat-core"/>
</dbReference>
<evidence type="ECO:0000313" key="2">
    <source>
        <dbReference type="EMBL" id="KAK5820460.1"/>
    </source>
</evidence>
<dbReference type="SUPFAM" id="SSF53098">
    <property type="entry name" value="Ribonuclease H-like"/>
    <property type="match status" value="1"/>
</dbReference>
<accession>A0ABR0PH11</accession>
<evidence type="ECO:0000313" key="3">
    <source>
        <dbReference type="Proteomes" id="UP001358586"/>
    </source>
</evidence>
<dbReference type="PANTHER" id="PTHR35046:SF26">
    <property type="entry name" value="RNA-DIRECTED DNA POLYMERASE"/>
    <property type="match status" value="1"/>
</dbReference>
<protein>
    <recommendedName>
        <fullName evidence="1">Integrase catalytic domain-containing protein</fullName>
    </recommendedName>
</protein>
<dbReference type="Gene3D" id="3.30.420.10">
    <property type="entry name" value="Ribonuclease H-like superfamily/Ribonuclease H"/>
    <property type="match status" value="1"/>
</dbReference>
<proteinExistence type="predicted"/>
<dbReference type="InterPro" id="IPR036397">
    <property type="entry name" value="RNaseH_sf"/>
</dbReference>
<evidence type="ECO:0000259" key="1">
    <source>
        <dbReference type="PROSITE" id="PS50994"/>
    </source>
</evidence>
<dbReference type="Proteomes" id="UP001358586">
    <property type="component" value="Chromosome 7"/>
</dbReference>